<dbReference type="PANTHER" id="PTHR46406:SF1">
    <property type="entry name" value="NITRIC OXIDE-ASSOCIATED PROTEIN 1"/>
    <property type="match status" value="1"/>
</dbReference>
<sequence>GAKSCWFTVLASSHVPVHVTSLDKADSIYKRHAGHALLGVSHMTAVRLGATSVDCCVITLLFLCCVQVPLGGSERMEQFPVLVPQDFSLEGRGYLEAAADITLSSAGRALTCRCKAWPIQLTEPVSPGCFSR</sequence>
<feature type="non-terminal residue" evidence="1">
    <location>
        <position position="1"/>
    </location>
</feature>
<evidence type="ECO:0000313" key="2">
    <source>
        <dbReference type="Proteomes" id="UP001434883"/>
    </source>
</evidence>
<accession>A0ABV0Q6L0</accession>
<protein>
    <submittedName>
        <fullName evidence="1">Uncharacterized protein</fullName>
    </submittedName>
</protein>
<reference evidence="1 2" key="1">
    <citation type="submission" date="2021-06" db="EMBL/GenBank/DDBJ databases">
        <authorList>
            <person name="Palmer J.M."/>
        </authorList>
    </citation>
    <scope>NUCLEOTIDE SEQUENCE [LARGE SCALE GENOMIC DNA]</scope>
    <source>
        <strain evidence="1 2">XC_2019</strain>
        <tissue evidence="1">Muscle</tissue>
    </source>
</reference>
<organism evidence="1 2">
    <name type="scientific">Xenoophorus captivus</name>
    <dbReference type="NCBI Taxonomy" id="1517983"/>
    <lineage>
        <taxon>Eukaryota</taxon>
        <taxon>Metazoa</taxon>
        <taxon>Chordata</taxon>
        <taxon>Craniata</taxon>
        <taxon>Vertebrata</taxon>
        <taxon>Euteleostomi</taxon>
        <taxon>Actinopterygii</taxon>
        <taxon>Neopterygii</taxon>
        <taxon>Teleostei</taxon>
        <taxon>Neoteleostei</taxon>
        <taxon>Acanthomorphata</taxon>
        <taxon>Ovalentaria</taxon>
        <taxon>Atherinomorphae</taxon>
        <taxon>Cyprinodontiformes</taxon>
        <taxon>Goodeidae</taxon>
        <taxon>Xenoophorus</taxon>
    </lineage>
</organism>
<gene>
    <name evidence="1" type="ORF">XENOCAPTIV_028651</name>
</gene>
<name>A0ABV0Q6L0_9TELE</name>
<dbReference type="Proteomes" id="UP001434883">
    <property type="component" value="Unassembled WGS sequence"/>
</dbReference>
<dbReference type="PANTHER" id="PTHR46406">
    <property type="entry name" value="NITRIC OXIDE-ASSOCIATED PROTEIN 1"/>
    <property type="match status" value="1"/>
</dbReference>
<dbReference type="InterPro" id="IPR052807">
    <property type="entry name" value="Mito_transl_resp_regulator"/>
</dbReference>
<keyword evidence="2" id="KW-1185">Reference proteome</keyword>
<evidence type="ECO:0000313" key="1">
    <source>
        <dbReference type="EMBL" id="MEQ2191441.1"/>
    </source>
</evidence>
<dbReference type="EMBL" id="JAHRIN010000789">
    <property type="protein sequence ID" value="MEQ2191441.1"/>
    <property type="molecule type" value="Genomic_DNA"/>
</dbReference>
<proteinExistence type="predicted"/>
<comment type="caution">
    <text evidence="1">The sequence shown here is derived from an EMBL/GenBank/DDBJ whole genome shotgun (WGS) entry which is preliminary data.</text>
</comment>